<dbReference type="PANTHER" id="PTHR47378:SF1">
    <property type="entry name" value="DIVINYL CHLOROPHYLLIDE A 8-VINYL-REDUCTASE, CHLOROPLASTIC"/>
    <property type="match status" value="1"/>
</dbReference>
<dbReference type="GO" id="GO:0033728">
    <property type="term" value="F:3,8-divinyl protochlorophyllide a 8-vinyl-reductase (NADPH) activity"/>
    <property type="evidence" value="ECO:0007669"/>
    <property type="project" value="UniProtKB-EC"/>
</dbReference>
<sequence length="336" mass="35675">MSGSQKPQRVLLFGASGTIGTAVQSALQNTGHEVVASTRPGQFKAPIPPGSAMARNEMGAAQCPVDVLDPASVAMAIEQFGPFDAVVSCMASRTGMPHDAWLIDHDAHMNVLLAAQAAGVPKFVLLSAICVQKPRLQFQFAKLAFENALKASGLAYTIVRPTAYFKSLSGQVARVLAGKPYLLFGDGRLTACKPISDSDLAAFMVKCLSDPESLNKLLPVGGPGPAVTPLEQGEYLFEALGARPRYKRVPVRLMDGIAGGLALAGTVVPKLSDKAEFARIGRYYATESMLVWDPEQKRYDASQTPEFGSDTLFTHYDALLAGTEVTALGDHSVFGS</sequence>
<accession>A0A562T1X2</accession>
<evidence type="ECO:0000256" key="6">
    <source>
        <dbReference type="ARBA" id="ARBA00024059"/>
    </source>
</evidence>
<dbReference type="Pfam" id="PF13460">
    <property type="entry name" value="NAD_binding_10"/>
    <property type="match status" value="1"/>
</dbReference>
<keyword evidence="4" id="KW-0560">Oxidoreductase</keyword>
<dbReference type="InterPro" id="IPR016040">
    <property type="entry name" value="NAD(P)-bd_dom"/>
</dbReference>
<proteinExistence type="predicted"/>
<dbReference type="InterPro" id="IPR036291">
    <property type="entry name" value="NAD(P)-bd_dom_sf"/>
</dbReference>
<keyword evidence="11" id="KW-1185">Reference proteome</keyword>
<comment type="caution">
    <text evidence="10">The sequence shown here is derived from an EMBL/GenBank/DDBJ whole genome shotgun (WGS) entry which is preliminary data.</text>
</comment>
<dbReference type="EC" id="1.3.1.75" evidence="6"/>
<dbReference type="EMBL" id="VLLF01000005">
    <property type="protein sequence ID" value="TWI87054.1"/>
    <property type="molecule type" value="Genomic_DNA"/>
</dbReference>
<reference evidence="10 11" key="1">
    <citation type="submission" date="2019-07" db="EMBL/GenBank/DDBJ databases">
        <title>Genomic Encyclopedia of Archaeal and Bacterial Type Strains, Phase II (KMG-II): from individual species to whole genera.</title>
        <authorList>
            <person name="Goeker M."/>
        </authorList>
    </citation>
    <scope>NUCLEOTIDE SEQUENCE [LARGE SCALE GENOMIC DNA]</scope>
    <source>
        <strain evidence="10 11">ATCC BAA-252</strain>
    </source>
</reference>
<keyword evidence="5" id="KW-0149">Chlorophyll biosynthesis</keyword>
<dbReference type="UniPathway" id="UPA00668"/>
<name>A0A562T1X2_9HYPH</name>
<keyword evidence="2" id="KW-0521">NADP</keyword>
<evidence type="ECO:0000256" key="8">
    <source>
        <dbReference type="ARBA" id="ARBA00049498"/>
    </source>
</evidence>
<evidence type="ECO:0000256" key="4">
    <source>
        <dbReference type="ARBA" id="ARBA00023002"/>
    </source>
</evidence>
<dbReference type="SUPFAM" id="SSF51735">
    <property type="entry name" value="NAD(P)-binding Rossmann-fold domains"/>
    <property type="match status" value="1"/>
</dbReference>
<evidence type="ECO:0000256" key="1">
    <source>
        <dbReference type="ARBA" id="ARBA00005173"/>
    </source>
</evidence>
<dbReference type="OrthoDB" id="7419852at2"/>
<evidence type="ECO:0000259" key="9">
    <source>
        <dbReference type="Pfam" id="PF13460"/>
    </source>
</evidence>
<dbReference type="CDD" id="cd05243">
    <property type="entry name" value="SDR_a5"/>
    <property type="match status" value="1"/>
</dbReference>
<protein>
    <recommendedName>
        <fullName evidence="7">Divinyl chlorophyllide a 8-vinyl-reductase, chloroplastic</fullName>
        <ecNumber evidence="6">1.3.1.75</ecNumber>
    </recommendedName>
</protein>
<evidence type="ECO:0000256" key="2">
    <source>
        <dbReference type="ARBA" id="ARBA00022857"/>
    </source>
</evidence>
<organism evidence="10 11">
    <name type="scientific">Roseibium hamelinense</name>
    <dbReference type="NCBI Taxonomy" id="150831"/>
    <lineage>
        <taxon>Bacteria</taxon>
        <taxon>Pseudomonadati</taxon>
        <taxon>Pseudomonadota</taxon>
        <taxon>Alphaproteobacteria</taxon>
        <taxon>Hyphomicrobiales</taxon>
        <taxon>Stappiaceae</taxon>
        <taxon>Roseibium</taxon>
    </lineage>
</organism>
<comment type="pathway">
    <text evidence="1">Porphyrin-containing compound metabolism; chlorophyll biosynthesis.</text>
</comment>
<evidence type="ECO:0000256" key="7">
    <source>
        <dbReference type="ARBA" id="ARBA00024089"/>
    </source>
</evidence>
<dbReference type="PANTHER" id="PTHR47378">
    <property type="entry name" value="DIVINYL CHLOROPHYLLIDE A 8-VINYL-REDUCTASE, CHLOROPLASTIC"/>
    <property type="match status" value="1"/>
</dbReference>
<feature type="domain" description="NAD(P)-binding" evidence="9">
    <location>
        <begin position="14"/>
        <end position="211"/>
    </location>
</feature>
<keyword evidence="3" id="KW-0809">Transit peptide</keyword>
<comment type="catalytic activity">
    <reaction evidence="8">
        <text>protochlorophyllide a + NADP(+) = 3,8-divinyl protochlorophyllide a + NADPH + H(+)</text>
        <dbReference type="Rhea" id="RHEA:48884"/>
        <dbReference type="ChEBI" id="CHEBI:15378"/>
        <dbReference type="ChEBI" id="CHEBI:57783"/>
        <dbReference type="ChEBI" id="CHEBI:58349"/>
        <dbReference type="ChEBI" id="CHEBI:58632"/>
        <dbReference type="ChEBI" id="CHEBI:83350"/>
        <dbReference type="EC" id="1.3.1.75"/>
    </reaction>
</comment>
<evidence type="ECO:0000256" key="3">
    <source>
        <dbReference type="ARBA" id="ARBA00022946"/>
    </source>
</evidence>
<dbReference type="Gene3D" id="3.40.50.720">
    <property type="entry name" value="NAD(P)-binding Rossmann-like Domain"/>
    <property type="match status" value="1"/>
</dbReference>
<dbReference type="InterPro" id="IPR044201">
    <property type="entry name" value="DVR-like"/>
</dbReference>
<evidence type="ECO:0000313" key="10">
    <source>
        <dbReference type="EMBL" id="TWI87054.1"/>
    </source>
</evidence>
<evidence type="ECO:0000256" key="5">
    <source>
        <dbReference type="ARBA" id="ARBA00023171"/>
    </source>
</evidence>
<dbReference type="Proteomes" id="UP000320593">
    <property type="component" value="Unassembled WGS sequence"/>
</dbReference>
<gene>
    <name evidence="10" type="ORF">JM93_02291</name>
</gene>
<dbReference type="GO" id="GO:0015995">
    <property type="term" value="P:chlorophyll biosynthetic process"/>
    <property type="evidence" value="ECO:0007669"/>
    <property type="project" value="UniProtKB-UniPathway"/>
</dbReference>
<dbReference type="AlphaFoldDB" id="A0A562T1X2"/>
<evidence type="ECO:0000313" key="11">
    <source>
        <dbReference type="Proteomes" id="UP000320593"/>
    </source>
</evidence>